<evidence type="ECO:0000313" key="1">
    <source>
        <dbReference type="EMBL" id="WAR25922.1"/>
    </source>
</evidence>
<proteinExistence type="predicted"/>
<gene>
    <name evidence="1" type="ORF">MAR_011626</name>
</gene>
<sequence length="158" mass="17777">MLSENLPIVQVNMLFGNLPIVQVKKLLVNLPIVQVNKIPENLPIVPVNMLSENLPIVQEIMLSENLSIVQENMLSENQPIVQKPPNCPGDPSFSLTGRQLQGRLVPMLAGLMELDAERMWTFERFFQSASQLTSMLPIRLFLCCSAEHCALYVDKMDS</sequence>
<evidence type="ECO:0000313" key="2">
    <source>
        <dbReference type="Proteomes" id="UP001164746"/>
    </source>
</evidence>
<name>A0ABY7FWC3_MYAAR</name>
<keyword evidence="2" id="KW-1185">Reference proteome</keyword>
<dbReference type="EMBL" id="CP111025">
    <property type="protein sequence ID" value="WAR25922.1"/>
    <property type="molecule type" value="Genomic_DNA"/>
</dbReference>
<dbReference type="Proteomes" id="UP001164746">
    <property type="component" value="Chromosome 14"/>
</dbReference>
<organism evidence="1 2">
    <name type="scientific">Mya arenaria</name>
    <name type="common">Soft-shell clam</name>
    <dbReference type="NCBI Taxonomy" id="6604"/>
    <lineage>
        <taxon>Eukaryota</taxon>
        <taxon>Metazoa</taxon>
        <taxon>Spiralia</taxon>
        <taxon>Lophotrochozoa</taxon>
        <taxon>Mollusca</taxon>
        <taxon>Bivalvia</taxon>
        <taxon>Autobranchia</taxon>
        <taxon>Heteroconchia</taxon>
        <taxon>Euheterodonta</taxon>
        <taxon>Imparidentia</taxon>
        <taxon>Neoheterodontei</taxon>
        <taxon>Myida</taxon>
        <taxon>Myoidea</taxon>
        <taxon>Myidae</taxon>
        <taxon>Mya</taxon>
    </lineage>
</organism>
<protein>
    <submittedName>
        <fullName evidence="1">Uncharacterized protein</fullName>
    </submittedName>
</protein>
<accession>A0ABY7FWC3</accession>
<reference evidence="1" key="1">
    <citation type="submission" date="2022-11" db="EMBL/GenBank/DDBJ databases">
        <title>Centuries of genome instability and evolution in soft-shell clam transmissible cancer (bioRxiv).</title>
        <authorList>
            <person name="Hart S.F.M."/>
            <person name="Yonemitsu M.A."/>
            <person name="Giersch R.M."/>
            <person name="Beal B.F."/>
            <person name="Arriagada G."/>
            <person name="Davis B.W."/>
            <person name="Ostrander E.A."/>
            <person name="Goff S.P."/>
            <person name="Metzger M.J."/>
        </authorList>
    </citation>
    <scope>NUCLEOTIDE SEQUENCE</scope>
    <source>
        <strain evidence="1">MELC-2E11</strain>
        <tissue evidence="1">Siphon/mantle</tissue>
    </source>
</reference>